<dbReference type="Pfam" id="PF00250">
    <property type="entry name" value="Forkhead"/>
    <property type="match status" value="1"/>
</dbReference>
<evidence type="ECO:0000256" key="2">
    <source>
        <dbReference type="ARBA" id="ARBA00023242"/>
    </source>
</evidence>
<dbReference type="AlphaFoldDB" id="A8QD47"/>
<protein>
    <recommendedName>
        <fullName evidence="9">Fork-head domain-containing protein</fullName>
    </recommendedName>
</protein>
<evidence type="ECO:0000313" key="7">
    <source>
        <dbReference type="EMBL" id="EDP41566.1"/>
    </source>
</evidence>
<feature type="compositionally biased region" description="Polar residues" evidence="4">
    <location>
        <begin position="475"/>
        <end position="489"/>
    </location>
</feature>
<evidence type="ECO:0000259" key="6">
    <source>
        <dbReference type="PROSITE" id="PS50039"/>
    </source>
</evidence>
<evidence type="ECO:0008006" key="9">
    <source>
        <dbReference type="Google" id="ProtNLM"/>
    </source>
</evidence>
<dbReference type="SMART" id="SM00339">
    <property type="entry name" value="FH"/>
    <property type="match status" value="1"/>
</dbReference>
<feature type="DNA-binding region" description="Fork-head" evidence="3">
    <location>
        <begin position="491"/>
        <end position="576"/>
    </location>
</feature>
<evidence type="ECO:0000256" key="4">
    <source>
        <dbReference type="SAM" id="MobiDB-lite"/>
    </source>
</evidence>
<feature type="region of interest" description="Disordered" evidence="4">
    <location>
        <begin position="1"/>
        <end position="61"/>
    </location>
</feature>
<dbReference type="Proteomes" id="UP000008837">
    <property type="component" value="Unassembled WGS sequence"/>
</dbReference>
<feature type="compositionally biased region" description="Basic residues" evidence="4">
    <location>
        <begin position="426"/>
        <end position="438"/>
    </location>
</feature>
<dbReference type="STRING" id="425265.A8QD47"/>
<comment type="subcellular location">
    <subcellularLocation>
        <location evidence="3">Nucleus</location>
    </subcellularLocation>
</comment>
<feature type="region of interest" description="Disordered" evidence="4">
    <location>
        <begin position="308"/>
        <end position="489"/>
    </location>
</feature>
<dbReference type="GO" id="GO:0005634">
    <property type="term" value="C:nucleus"/>
    <property type="evidence" value="ECO:0007669"/>
    <property type="project" value="UniProtKB-SubCell"/>
</dbReference>
<dbReference type="CDD" id="cd00059">
    <property type="entry name" value="FH_FOX"/>
    <property type="match status" value="1"/>
</dbReference>
<dbReference type="EMBL" id="AAYY01000020">
    <property type="protein sequence ID" value="EDP41566.1"/>
    <property type="molecule type" value="Genomic_DNA"/>
</dbReference>
<dbReference type="InterPro" id="IPR045178">
    <property type="entry name" value="Fhl1/FHA1"/>
</dbReference>
<dbReference type="PROSITE" id="PS00658">
    <property type="entry name" value="FORK_HEAD_2"/>
    <property type="match status" value="1"/>
</dbReference>
<feature type="compositionally biased region" description="Low complexity" evidence="4">
    <location>
        <begin position="601"/>
        <end position="647"/>
    </location>
</feature>
<feature type="region of interest" description="Disordered" evidence="4">
    <location>
        <begin position="586"/>
        <end position="700"/>
    </location>
</feature>
<feature type="compositionally biased region" description="Low complexity" evidence="4">
    <location>
        <begin position="866"/>
        <end position="889"/>
    </location>
</feature>
<feature type="compositionally biased region" description="Low complexity" evidence="4">
    <location>
        <begin position="911"/>
        <end position="928"/>
    </location>
</feature>
<dbReference type="GO" id="GO:0060962">
    <property type="term" value="P:regulation of ribosomal protein gene transcription by RNA polymerase II"/>
    <property type="evidence" value="ECO:0007669"/>
    <property type="project" value="InterPro"/>
</dbReference>
<dbReference type="InterPro" id="IPR030456">
    <property type="entry name" value="TF_fork_head_CS_2"/>
</dbReference>
<dbReference type="VEuPathDB" id="FungiDB:MGL_4115"/>
<feature type="compositionally biased region" description="Low complexity" evidence="4">
    <location>
        <begin position="796"/>
        <end position="845"/>
    </location>
</feature>
<feature type="domain" description="Fork-head" evidence="6">
    <location>
        <begin position="491"/>
        <end position="576"/>
    </location>
</feature>
<evidence type="ECO:0000313" key="8">
    <source>
        <dbReference type="Proteomes" id="UP000008837"/>
    </source>
</evidence>
<feature type="compositionally biased region" description="Pro residues" evidence="4">
    <location>
        <begin position="93"/>
        <end position="102"/>
    </location>
</feature>
<dbReference type="InterPro" id="IPR036390">
    <property type="entry name" value="WH_DNA-bd_sf"/>
</dbReference>
<feature type="compositionally biased region" description="Low complexity" evidence="4">
    <location>
        <begin position="658"/>
        <end position="685"/>
    </location>
</feature>
<dbReference type="OrthoDB" id="5954824at2759"/>
<evidence type="ECO:0000259" key="5">
    <source>
        <dbReference type="PROSITE" id="PS50006"/>
    </source>
</evidence>
<dbReference type="PROSITE" id="PS50006">
    <property type="entry name" value="FHA_DOMAIN"/>
    <property type="match status" value="1"/>
</dbReference>
<dbReference type="SUPFAM" id="SSF46785">
    <property type="entry name" value="Winged helix' DNA-binding domain"/>
    <property type="match status" value="1"/>
</dbReference>
<proteinExistence type="predicted"/>
<dbReference type="PANTHER" id="PTHR21712">
    <property type="entry name" value="PRE-RRNA-PROCESSING PROTEIN FHL1"/>
    <property type="match status" value="1"/>
</dbReference>
<dbReference type="GeneID" id="5853072"/>
<feature type="compositionally biased region" description="Low complexity" evidence="4">
    <location>
        <begin position="1006"/>
        <end position="1042"/>
    </location>
</feature>
<feature type="region of interest" description="Disordered" evidence="4">
    <location>
        <begin position="89"/>
        <end position="113"/>
    </location>
</feature>
<dbReference type="InParanoid" id="A8QD47"/>
<feature type="compositionally biased region" description="Basic and acidic residues" evidence="4">
    <location>
        <begin position="398"/>
        <end position="425"/>
    </location>
</feature>
<dbReference type="SUPFAM" id="SSF49879">
    <property type="entry name" value="SMAD/FHA domain"/>
    <property type="match status" value="1"/>
</dbReference>
<organism evidence="7 8">
    <name type="scientific">Malassezia globosa (strain ATCC MYA-4612 / CBS 7966)</name>
    <name type="common">Dandruff-associated fungus</name>
    <dbReference type="NCBI Taxonomy" id="425265"/>
    <lineage>
        <taxon>Eukaryota</taxon>
        <taxon>Fungi</taxon>
        <taxon>Dikarya</taxon>
        <taxon>Basidiomycota</taxon>
        <taxon>Ustilaginomycotina</taxon>
        <taxon>Malasseziomycetes</taxon>
        <taxon>Malasseziales</taxon>
        <taxon>Malasseziaceae</taxon>
        <taxon>Malassezia</taxon>
    </lineage>
</organism>
<feature type="compositionally biased region" description="Polar residues" evidence="4">
    <location>
        <begin position="846"/>
        <end position="859"/>
    </location>
</feature>
<dbReference type="Gene3D" id="1.10.10.10">
    <property type="entry name" value="Winged helix-like DNA-binding domain superfamily/Winged helix DNA-binding domain"/>
    <property type="match status" value="1"/>
</dbReference>
<dbReference type="InterPro" id="IPR000253">
    <property type="entry name" value="FHA_dom"/>
</dbReference>
<sequence>MFVSAPSVPPQRSRALSTPGKTSSSSHGVTGDVSRSLSRSASWTQESMCHTPSSITSTPAQEGPIRAYAKLEFPGFSYYIQTLQVTIGRRPQGVPPRPPHLPSPSGSAASSALPAPWFTPKDVDVDLGPLKSISRLHARIFYSAQPEFIRAPLYAPTSVLHHQVPATPATTSKNLGTHSGAPVANNANAGADADVAADDDQSDSALAATSPSSDSMPRSEGRFMLEVLGRNGAFVDDVWVSVHGVVPLGQRTKIQIAERVFYFVLPPPISSMDNAALDEGTALSGEDEAHDEDNDDGVALSSELSDMDTDAGANMVDSTGAHAKTETGSISADLEEERLRCSPTTLNSTDAPRPPKFVLKPRTKVTSTAVKRLRDDDDDDDEASDDAKRARPASGTVLHDKAKGKGKGKIKEKESDKDQVKEKNKASTKGKGKGKGKGTGKGAKSIKLEDSISSGDDNVIPVDDDDDDEAPLSLHKSSPATANSSMPVFQKPDLSNVQLITNALSSESCSRKGHKLTLQEVNEWLQNTYPWFSQNGRKTGRDWQSSIRHTISSSREFVKIPRRPDEPGKGIFYTLSGSELAKAHVAVRPEPSSAHADDTTSAHTTASSDLKPPSLSSVVTTVPSTSTSSSSSNRSSALLSTRNLSTSPSVNASPATLSVPTVAPTSASSAAPSAPPASSTLSSAAQHQTHPPHPSDTKRVMPRIPLVVGVPPQTESSASRAHSTPGSLESLLETPPIAHHQGKLYLSPSVFGHLTREQLDHIEGLGAQQALQILQTYLVTHLKAKMRKASSSPGVAPTTASARSPTPSSMPSSMESSASTSAAVASSLAATSRPAVSPAPSSTPTLGSSSATMPSQTLAPNHAPRATAGTLPTSASTPTAAPFTTSSFAQRLEAPKVPRIPVATKSETSIPPSASFQTTSQPSQATTSEMAPLPTSTPHIPKPADKQSDPLSAISALAAHPEAAGLITLLKKQQAGGHGTVKLTAGQLELLQLANRLAMQRKKKPGASPSSAGSSASGPSAPAPPDQIEQPQQHQQPSRPAN</sequence>
<feature type="compositionally biased region" description="Low complexity" evidence="4">
    <location>
        <begin position="103"/>
        <end position="113"/>
    </location>
</feature>
<dbReference type="InterPro" id="IPR001766">
    <property type="entry name" value="Fork_head_dom"/>
</dbReference>
<comment type="caution">
    <text evidence="7">The sequence shown here is derived from an EMBL/GenBank/DDBJ whole genome shotgun (WGS) entry which is preliminary data.</text>
</comment>
<evidence type="ECO:0000256" key="3">
    <source>
        <dbReference type="PROSITE-ProRule" id="PRU00089"/>
    </source>
</evidence>
<evidence type="ECO:0000256" key="1">
    <source>
        <dbReference type="ARBA" id="ARBA00023125"/>
    </source>
</evidence>
<keyword evidence="2 3" id="KW-0539">Nucleus</keyword>
<accession>A8QD47</accession>
<dbReference type="InterPro" id="IPR036388">
    <property type="entry name" value="WH-like_DNA-bd_sf"/>
</dbReference>
<feature type="region of interest" description="Disordered" evidence="4">
    <location>
        <begin position="999"/>
        <end position="1042"/>
    </location>
</feature>
<dbReference type="KEGG" id="mgl:MGL_4115"/>
<dbReference type="RefSeq" id="XP_001728780.1">
    <property type="nucleotide sequence ID" value="XM_001728728.1"/>
</dbReference>
<dbReference type="InterPro" id="IPR008984">
    <property type="entry name" value="SMAD_FHA_dom_sf"/>
</dbReference>
<keyword evidence="8" id="KW-1185">Reference proteome</keyword>
<gene>
    <name evidence="7" type="ORF">MGL_4115</name>
</gene>
<dbReference type="GO" id="GO:0043565">
    <property type="term" value="F:sequence-specific DNA binding"/>
    <property type="evidence" value="ECO:0007669"/>
    <property type="project" value="InterPro"/>
</dbReference>
<dbReference type="PANTHER" id="PTHR21712:SF29">
    <property type="entry name" value="PRE-RRNA-PROCESSING PROTEIN FHL1"/>
    <property type="match status" value="1"/>
</dbReference>
<reference evidence="7 8" key="1">
    <citation type="journal article" date="2007" name="Proc. Natl. Acad. Sci. U.S.A.">
        <title>Dandruff-associated Malassezia genomes reveal convergent and divergent virulence traits shared with plant and human fungal pathogens.</title>
        <authorList>
            <person name="Xu J."/>
            <person name="Saunders C.W."/>
            <person name="Hu P."/>
            <person name="Grant R.A."/>
            <person name="Boekhout T."/>
            <person name="Kuramae E.E."/>
            <person name="Kronstad J.W."/>
            <person name="Deangelis Y.M."/>
            <person name="Reeder N.L."/>
            <person name="Johnstone K.R."/>
            <person name="Leland M."/>
            <person name="Fieno A.M."/>
            <person name="Begley W.M."/>
            <person name="Sun Y."/>
            <person name="Lacey M.P."/>
            <person name="Chaudhary T."/>
            <person name="Keough T."/>
            <person name="Chu L."/>
            <person name="Sears R."/>
            <person name="Yuan B."/>
            <person name="Dawson T.L.Jr."/>
        </authorList>
    </citation>
    <scope>NUCLEOTIDE SEQUENCE [LARGE SCALE GENOMIC DNA]</scope>
    <source>
        <strain evidence="8">ATCC MYA-4612 / CBS 7966</strain>
    </source>
</reference>
<dbReference type="PROSITE" id="PS50039">
    <property type="entry name" value="FORK_HEAD_3"/>
    <property type="match status" value="1"/>
</dbReference>
<keyword evidence="1 3" id="KW-0238">DNA-binding</keyword>
<name>A8QD47_MALGO</name>
<feature type="compositionally biased region" description="Polar residues" evidence="4">
    <location>
        <begin position="14"/>
        <end position="60"/>
    </location>
</feature>
<feature type="region of interest" description="Disordered" evidence="4">
    <location>
        <begin position="194"/>
        <end position="219"/>
    </location>
</feature>
<dbReference type="GO" id="GO:0003700">
    <property type="term" value="F:DNA-binding transcription factor activity"/>
    <property type="evidence" value="ECO:0007669"/>
    <property type="project" value="InterPro"/>
</dbReference>
<feature type="region of interest" description="Disordered" evidence="4">
    <location>
        <begin position="787"/>
        <end position="949"/>
    </location>
</feature>
<feature type="domain" description="FHA" evidence="5">
    <location>
        <begin position="85"/>
        <end position="142"/>
    </location>
</feature>
<dbReference type="OMA" id="NHAPRAT"/>